<dbReference type="EMBL" id="LR590481">
    <property type="protein sequence ID" value="VTQ85783.1"/>
    <property type="molecule type" value="Genomic_DNA"/>
</dbReference>
<dbReference type="GO" id="GO:0070006">
    <property type="term" value="F:metalloaminopeptidase activity"/>
    <property type="evidence" value="ECO:0007669"/>
    <property type="project" value="InterPro"/>
</dbReference>
<dbReference type="PANTHER" id="PTHR43763:SF6">
    <property type="entry name" value="XAA-PRO AMINOPEPTIDASE 1"/>
    <property type="match status" value="1"/>
</dbReference>
<dbReference type="InterPro" id="IPR029149">
    <property type="entry name" value="Creatin/AminoP/Spt16_N"/>
</dbReference>
<dbReference type="GO" id="GO:0005737">
    <property type="term" value="C:cytoplasm"/>
    <property type="evidence" value="ECO:0007669"/>
    <property type="project" value="UniProtKB-ARBA"/>
</dbReference>
<evidence type="ECO:0000313" key="8">
    <source>
        <dbReference type="Proteomes" id="UP000308489"/>
    </source>
</evidence>
<protein>
    <submittedName>
        <fullName evidence="7">Peptidase, M24 family protein</fullName>
        <ecNumber evidence="7">3.4.-.-</ecNumber>
    </submittedName>
</protein>
<dbReference type="KEGG" id="hhw:NCTC503_00822"/>
<dbReference type="InterPro" id="IPR033740">
    <property type="entry name" value="Pept_M24B"/>
</dbReference>
<evidence type="ECO:0000256" key="2">
    <source>
        <dbReference type="ARBA" id="ARBA00022723"/>
    </source>
</evidence>
<evidence type="ECO:0000259" key="6">
    <source>
        <dbReference type="Pfam" id="PF16188"/>
    </source>
</evidence>
<evidence type="ECO:0000256" key="1">
    <source>
        <dbReference type="ARBA" id="ARBA00008766"/>
    </source>
</evidence>
<keyword evidence="3 7" id="KW-0378">Hydrolase</keyword>
<sequence>MNIKERVQELRKLMQEKGIQAYVIPSSDAHQSEYVAPHWKGREWISGFTGSAGTVVVTLDDAGLWTDGRYFIQAEKQLEGSGIKLFKMGQPSVPTIKEWLKSVLKDNDTIGFDGKTVSRTFAEELESTLYKKNIKFNLQWDLLGTLWNDRPSIPEDKIFTLDVKYAGLSRTEKINNVREEMKKLEGNNFLLSSLDDIAWLFNIRGNDVPCNPVIISYALISLDEAILFVNGKKVPENVRKELECDGILIKEYEEVENYLNRLKSGDSVIYDPTKTNMWLFNSIKEEAGKVEAQNITTKMKGIKSEVELENMRIAHIKDGVAMVKFLYWLDNNLGKERITEISATNKLEEFRKEGEDFKGISFGTIAGYKEHAAMMHYSATEDSDYELEKRGMFLVDSGGQYLEGTTDITRTMVLGELTQEEKRDFTLVLKGVINLSMAKFLYGVTGTNLDVLARRPLWEYGIDYKCGTGHGVGFFLNVHEGPHAIRVNHVPTVFEEGMVVTNEPGVYKEGKHGIRLENILVVKKDESTESGQFMKFETITFCPMHLDGVVVELLSPEERTWLNNYHAEVYEKLSPYLDEEHRAWLKYQTRAI</sequence>
<dbReference type="InterPro" id="IPR000994">
    <property type="entry name" value="Pept_M24"/>
</dbReference>
<dbReference type="InterPro" id="IPR032416">
    <property type="entry name" value="Peptidase_M24_C"/>
</dbReference>
<dbReference type="Pfam" id="PF01321">
    <property type="entry name" value="Creatinase_N"/>
    <property type="match status" value="1"/>
</dbReference>
<dbReference type="FunFam" id="3.90.230.10:FF:000009">
    <property type="entry name" value="xaa-Pro aminopeptidase 2"/>
    <property type="match status" value="1"/>
</dbReference>
<dbReference type="PANTHER" id="PTHR43763">
    <property type="entry name" value="XAA-PRO AMINOPEPTIDASE 1"/>
    <property type="match status" value="1"/>
</dbReference>
<dbReference type="Proteomes" id="UP000308489">
    <property type="component" value="Chromosome 1"/>
</dbReference>
<dbReference type="SUPFAM" id="SSF53092">
    <property type="entry name" value="Creatinase/prolidase N-terminal domain"/>
    <property type="match status" value="1"/>
</dbReference>
<proteinExistence type="inferred from homology"/>
<dbReference type="Pfam" id="PF16189">
    <property type="entry name" value="Creatinase_N_2"/>
    <property type="match status" value="1"/>
</dbReference>
<gene>
    <name evidence="7" type="ORF">NCTC503_00822</name>
</gene>
<dbReference type="Gene3D" id="3.90.230.10">
    <property type="entry name" value="Creatinase/methionine aminopeptidase superfamily"/>
    <property type="match status" value="1"/>
</dbReference>
<dbReference type="SUPFAM" id="SSF55920">
    <property type="entry name" value="Creatinase/aminopeptidase"/>
    <property type="match status" value="1"/>
</dbReference>
<dbReference type="OrthoDB" id="9806388at2"/>
<keyword evidence="8" id="KW-1185">Reference proteome</keyword>
<dbReference type="FunFam" id="3.40.350.10:FF:000003">
    <property type="entry name" value="Xaa-pro aminopeptidase P"/>
    <property type="match status" value="1"/>
</dbReference>
<dbReference type="EC" id="3.4.-.-" evidence="7"/>
<reference evidence="7 8" key="1">
    <citation type="submission" date="2019-05" db="EMBL/GenBank/DDBJ databases">
        <authorList>
            <consortium name="Pathogen Informatics"/>
        </authorList>
    </citation>
    <scope>NUCLEOTIDE SEQUENCE [LARGE SCALE GENOMIC DNA]</scope>
    <source>
        <strain evidence="7 8">NCTC503</strain>
    </source>
</reference>
<evidence type="ECO:0000259" key="4">
    <source>
        <dbReference type="Pfam" id="PF00557"/>
    </source>
</evidence>
<feature type="domain" description="Peptidase M24 C-terminal" evidence="6">
    <location>
        <begin position="532"/>
        <end position="592"/>
    </location>
</feature>
<dbReference type="Pfam" id="PF16188">
    <property type="entry name" value="Peptidase_M24_C"/>
    <property type="match status" value="1"/>
</dbReference>
<feature type="domain" description="Peptidase M24" evidence="4">
    <location>
        <begin position="309"/>
        <end position="523"/>
    </location>
</feature>
<dbReference type="AlphaFoldDB" id="A0A4U9R6R9"/>
<name>A0A4U9R6R9_HATHI</name>
<organism evidence="7 8">
    <name type="scientific">Hathewaya histolytica</name>
    <name type="common">Clostridium histolyticum</name>
    <dbReference type="NCBI Taxonomy" id="1498"/>
    <lineage>
        <taxon>Bacteria</taxon>
        <taxon>Bacillati</taxon>
        <taxon>Bacillota</taxon>
        <taxon>Clostridia</taxon>
        <taxon>Eubacteriales</taxon>
        <taxon>Clostridiaceae</taxon>
        <taxon>Hathewaya</taxon>
    </lineage>
</organism>
<comment type="similarity">
    <text evidence="1">Belongs to the peptidase M24B family.</text>
</comment>
<evidence type="ECO:0000256" key="3">
    <source>
        <dbReference type="ARBA" id="ARBA00022801"/>
    </source>
</evidence>
<dbReference type="InterPro" id="IPR036005">
    <property type="entry name" value="Creatinase/aminopeptidase-like"/>
</dbReference>
<keyword evidence="2" id="KW-0479">Metal-binding</keyword>
<dbReference type="RefSeq" id="WP_138209541.1">
    <property type="nucleotide sequence ID" value="NZ_CBCRUQ010000001.1"/>
</dbReference>
<feature type="domain" description="Creatinase N-terminal" evidence="5">
    <location>
        <begin position="6"/>
        <end position="131"/>
    </location>
</feature>
<dbReference type="Gene3D" id="3.40.350.10">
    <property type="entry name" value="Creatinase/prolidase N-terminal domain"/>
    <property type="match status" value="2"/>
</dbReference>
<evidence type="ECO:0000259" key="5">
    <source>
        <dbReference type="Pfam" id="PF01321"/>
    </source>
</evidence>
<dbReference type="Pfam" id="PF00557">
    <property type="entry name" value="Peptidase_M24"/>
    <property type="match status" value="1"/>
</dbReference>
<dbReference type="InterPro" id="IPR050422">
    <property type="entry name" value="X-Pro_aminopeptidase_P"/>
</dbReference>
<evidence type="ECO:0000313" key="7">
    <source>
        <dbReference type="EMBL" id="VTQ85783.1"/>
    </source>
</evidence>
<accession>A0A4U9R6R9</accession>
<dbReference type="InterPro" id="IPR000587">
    <property type="entry name" value="Creatinase_N"/>
</dbReference>
<dbReference type="GO" id="GO:0046872">
    <property type="term" value="F:metal ion binding"/>
    <property type="evidence" value="ECO:0007669"/>
    <property type="project" value="UniProtKB-KW"/>
</dbReference>
<dbReference type="CDD" id="cd01085">
    <property type="entry name" value="APP"/>
    <property type="match status" value="1"/>
</dbReference>